<gene>
    <name evidence="2" type="ORF">WQQ_07380</name>
</gene>
<dbReference type="InterPro" id="IPR011059">
    <property type="entry name" value="Metal-dep_hydrolase_composite"/>
</dbReference>
<dbReference type="InterPro" id="IPR032466">
    <property type="entry name" value="Metal_Hydrolase"/>
</dbReference>
<evidence type="ECO:0000259" key="1">
    <source>
        <dbReference type="Pfam" id="PF07969"/>
    </source>
</evidence>
<dbReference type="OrthoDB" id="9031471at2"/>
<dbReference type="SUPFAM" id="SSF51338">
    <property type="entry name" value="Composite domain of metallo-dependent hydrolases"/>
    <property type="match status" value="1"/>
</dbReference>
<evidence type="ECO:0000313" key="2">
    <source>
        <dbReference type="EMBL" id="EIT70601.1"/>
    </source>
</evidence>
<name>I8I3I8_9GAMM</name>
<proteinExistence type="predicted"/>
<dbReference type="GO" id="GO:0016810">
    <property type="term" value="F:hydrolase activity, acting on carbon-nitrogen (but not peptide) bonds"/>
    <property type="evidence" value="ECO:0007669"/>
    <property type="project" value="InterPro"/>
</dbReference>
<dbReference type="Gene3D" id="3.10.310.70">
    <property type="match status" value="1"/>
</dbReference>
<dbReference type="Proteomes" id="UP000003704">
    <property type="component" value="Unassembled WGS sequence"/>
</dbReference>
<dbReference type="STRING" id="1172194.WQQ_07380"/>
<dbReference type="Gene3D" id="2.30.40.10">
    <property type="entry name" value="Urease, subunit C, domain 1"/>
    <property type="match status" value="1"/>
</dbReference>
<organism evidence="2 3">
    <name type="scientific">Hydrocarboniphaga effusa AP103</name>
    <dbReference type="NCBI Taxonomy" id="1172194"/>
    <lineage>
        <taxon>Bacteria</taxon>
        <taxon>Pseudomonadati</taxon>
        <taxon>Pseudomonadota</taxon>
        <taxon>Gammaproteobacteria</taxon>
        <taxon>Nevskiales</taxon>
        <taxon>Nevskiaceae</taxon>
        <taxon>Hydrocarboniphaga</taxon>
    </lineage>
</organism>
<comment type="caution">
    <text evidence="2">The sequence shown here is derived from an EMBL/GenBank/DDBJ whole genome shotgun (WGS) entry which is preliminary data.</text>
</comment>
<evidence type="ECO:0000313" key="3">
    <source>
        <dbReference type="Proteomes" id="UP000003704"/>
    </source>
</evidence>
<dbReference type="Gene3D" id="3.20.20.140">
    <property type="entry name" value="Metal-dependent hydrolases"/>
    <property type="match status" value="1"/>
</dbReference>
<feature type="domain" description="Amidohydrolase 3" evidence="1">
    <location>
        <begin position="37"/>
        <end position="456"/>
    </location>
</feature>
<dbReference type="RefSeq" id="WP_007183694.1">
    <property type="nucleotide sequence ID" value="NZ_AKGD01000001.1"/>
</dbReference>
<accession>I8I3I8</accession>
<dbReference type="PANTHER" id="PTHR22642">
    <property type="entry name" value="IMIDAZOLONEPROPIONASE"/>
    <property type="match status" value="1"/>
</dbReference>
<dbReference type="EMBL" id="AKGD01000001">
    <property type="protein sequence ID" value="EIT70601.1"/>
    <property type="molecule type" value="Genomic_DNA"/>
</dbReference>
<dbReference type="AlphaFoldDB" id="I8I3I8"/>
<dbReference type="InterPro" id="IPR013108">
    <property type="entry name" value="Amidohydro_3"/>
</dbReference>
<dbReference type="PATRIC" id="fig|1172194.4.peg.705"/>
<protein>
    <recommendedName>
        <fullName evidence="1">Amidohydrolase 3 domain-containing protein</fullName>
    </recommendedName>
</protein>
<dbReference type="SUPFAM" id="SSF51556">
    <property type="entry name" value="Metallo-dependent hydrolases"/>
    <property type="match status" value="1"/>
</dbReference>
<dbReference type="PANTHER" id="PTHR22642:SF2">
    <property type="entry name" value="PROTEIN LONG AFTER FAR-RED 3"/>
    <property type="match status" value="1"/>
</dbReference>
<dbReference type="Pfam" id="PF07969">
    <property type="entry name" value="Amidohydro_3"/>
    <property type="match status" value="1"/>
</dbReference>
<reference evidence="2 3" key="1">
    <citation type="journal article" date="2012" name="J. Bacteriol.">
        <title>Genome Sequence of n-Alkane-Degrading Hydrocarboniphaga effusa Strain AP103T (ATCC BAA-332T).</title>
        <authorList>
            <person name="Chang H.K."/>
            <person name="Zylstra G.J."/>
            <person name="Chae J.C."/>
        </authorList>
    </citation>
    <scope>NUCLEOTIDE SEQUENCE [LARGE SCALE GENOMIC DNA]</scope>
    <source>
        <strain evidence="2 3">AP103</strain>
    </source>
</reference>
<sequence length="466" mass="50457">MLIRNAELEDGSIADLRLRDGRIAEIGRLDRDDETCIDANGGLLIPGLHDHHLHLMALAASFESRRCGPPEVADAQAFAQCLRQAPGSGWLRGTGYHESLCGPLDAAMLDAIVRERPLRIQHRSGRMWFFNSAALDRLLAAVPAPPGLERVDGRYTGRLFDSDAWLKQALRSEPPALDRVGRELAAVGVTGVTDMSPRNDAFMAAHFAAQRACGALPQRLLLAGLPELAGLALAPGIRLGAVKLHLHEADFAPLEQAAALIGLAHEQGRPIAIHCATEAELAYAIAAIDEAGARKGDRIEHASVASDAFVDEIARLDLAVVSQPHFVSERGDEYRAAMDASELPHLYRLRSFLRAGVTLAAGSDSAFGHWDAWASMSAAVSRRTRGGHLIGADEALTPEQALDCYLRDPQALHERRRVEVGRAADLCLLDRGWARARTDLRRELVRATFIGGVLAYSDSIQAREPA</sequence>
<keyword evidence="3" id="KW-1185">Reference proteome</keyword>